<evidence type="ECO:0000313" key="8">
    <source>
        <dbReference type="Proteomes" id="UP000050269"/>
    </source>
</evidence>
<evidence type="ECO:0000313" key="7">
    <source>
        <dbReference type="EMBL" id="KPN79903.1"/>
    </source>
</evidence>
<organism evidence="7 8">
    <name type="scientific">Apilactobacillus kunkeei</name>
    <dbReference type="NCBI Taxonomy" id="148814"/>
    <lineage>
        <taxon>Bacteria</taxon>
        <taxon>Bacillati</taxon>
        <taxon>Bacillota</taxon>
        <taxon>Bacilli</taxon>
        <taxon>Lactobacillales</taxon>
        <taxon>Lactobacillaceae</taxon>
        <taxon>Apilactobacillus</taxon>
    </lineage>
</organism>
<dbReference type="PATRIC" id="fig|148814.12.peg.1218"/>
<comment type="subunit">
    <text evidence="6">Part of the FGAM synthase complex composed of 1 PurL, 1 PurQ and 2 PurS subunits.</text>
</comment>
<protein>
    <recommendedName>
        <fullName evidence="6">Phosphoribosylformylglycinamidine synthase subunit PurS</fullName>
        <shortName evidence="6">FGAM synthase</shortName>
        <ecNumber evidence="6">6.3.5.3</ecNumber>
    </recommendedName>
    <alternativeName>
        <fullName evidence="6">Formylglycinamide ribonucleotide amidotransferase subunit III</fullName>
        <shortName evidence="6">FGAR amidotransferase III</shortName>
        <shortName evidence="6">FGAR-AT III</shortName>
    </alternativeName>
    <alternativeName>
        <fullName evidence="6">Phosphoribosylformylglycinamidine synthase subunit III</fullName>
    </alternativeName>
</protein>
<dbReference type="NCBIfam" id="NF004630">
    <property type="entry name" value="PRK05974.1"/>
    <property type="match status" value="1"/>
</dbReference>
<dbReference type="NCBIfam" id="TIGR00302">
    <property type="entry name" value="phosphoribosylformylglycinamidine synthase subunit PurS"/>
    <property type="match status" value="1"/>
</dbReference>
<dbReference type="AlphaFoldDB" id="A0A0C3A0S7"/>
<dbReference type="HAMAP" id="MF_01926">
    <property type="entry name" value="PurS"/>
    <property type="match status" value="1"/>
</dbReference>
<comment type="caution">
    <text evidence="7">The sequence shown here is derived from an EMBL/GenBank/DDBJ whole genome shotgun (WGS) entry which is preliminary data.</text>
</comment>
<keyword evidence="1 6" id="KW-0963">Cytoplasm</keyword>
<comment type="pathway">
    <text evidence="6">Purine metabolism; IMP biosynthesis via de novo pathway; 5-amino-1-(5-phospho-D-ribosyl)imidazole from N(2)-formyl-N(1)-(5-phospho-D-ribosyl)glycinamide: step 1/2.</text>
</comment>
<dbReference type="InterPro" id="IPR003850">
    <property type="entry name" value="PurS"/>
</dbReference>
<keyword evidence="5 6" id="KW-0067">ATP-binding</keyword>
<proteinExistence type="inferred from homology"/>
<evidence type="ECO:0000256" key="1">
    <source>
        <dbReference type="ARBA" id="ARBA00022490"/>
    </source>
</evidence>
<keyword evidence="3 6" id="KW-0547">Nucleotide-binding</keyword>
<dbReference type="EC" id="6.3.5.3" evidence="6"/>
<evidence type="ECO:0000256" key="4">
    <source>
        <dbReference type="ARBA" id="ARBA00022755"/>
    </source>
</evidence>
<evidence type="ECO:0000256" key="6">
    <source>
        <dbReference type="HAMAP-Rule" id="MF_01926"/>
    </source>
</evidence>
<dbReference type="Gene3D" id="3.30.1280.10">
    <property type="entry name" value="Phosphoribosylformylglycinamidine synthase subunit PurS"/>
    <property type="match status" value="1"/>
</dbReference>
<dbReference type="RefSeq" id="WP_041153150.1">
    <property type="nucleotide sequence ID" value="NZ_BAABVX010000013.1"/>
</dbReference>
<comment type="subcellular location">
    <subcellularLocation>
        <location evidence="6">Cytoplasm</location>
    </subcellularLocation>
</comment>
<dbReference type="UniPathway" id="UPA00074">
    <property type="reaction ID" value="UER00128"/>
</dbReference>
<dbReference type="GO" id="GO:0005737">
    <property type="term" value="C:cytoplasm"/>
    <property type="evidence" value="ECO:0007669"/>
    <property type="project" value="UniProtKB-SubCell"/>
</dbReference>
<comment type="catalytic activity">
    <reaction evidence="6">
        <text>N(2)-formyl-N(1)-(5-phospho-beta-D-ribosyl)glycinamide + L-glutamine + ATP + H2O = 2-formamido-N(1)-(5-O-phospho-beta-D-ribosyl)acetamidine + L-glutamate + ADP + phosphate + H(+)</text>
        <dbReference type="Rhea" id="RHEA:17129"/>
        <dbReference type="ChEBI" id="CHEBI:15377"/>
        <dbReference type="ChEBI" id="CHEBI:15378"/>
        <dbReference type="ChEBI" id="CHEBI:29985"/>
        <dbReference type="ChEBI" id="CHEBI:30616"/>
        <dbReference type="ChEBI" id="CHEBI:43474"/>
        <dbReference type="ChEBI" id="CHEBI:58359"/>
        <dbReference type="ChEBI" id="CHEBI:147286"/>
        <dbReference type="ChEBI" id="CHEBI:147287"/>
        <dbReference type="ChEBI" id="CHEBI:456216"/>
        <dbReference type="EC" id="6.3.5.3"/>
    </reaction>
</comment>
<dbReference type="SUPFAM" id="SSF82697">
    <property type="entry name" value="PurS-like"/>
    <property type="match status" value="1"/>
</dbReference>
<comment type="function">
    <text evidence="6">Part of the phosphoribosylformylglycinamidine synthase complex involved in the purines biosynthetic pathway. Catalyzes the ATP-dependent conversion of formylglycinamide ribonucleotide (FGAR) and glutamine to yield formylglycinamidine ribonucleotide (FGAM) and glutamate. The FGAM synthase complex is composed of three subunits. PurQ produces an ammonia molecule by converting glutamine to glutamate. PurL transfers the ammonia molecule to FGAR to form FGAM in an ATP-dependent manner. PurS interacts with PurQ and PurL and is thought to assist in the transfer of the ammonia molecule from PurQ to PurL.</text>
</comment>
<gene>
    <name evidence="6" type="primary">purS</name>
    <name evidence="7" type="ORF">RZ78_01490</name>
</gene>
<comment type="similarity">
    <text evidence="6">Belongs to the PurS family.</text>
</comment>
<dbReference type="GO" id="GO:0004642">
    <property type="term" value="F:phosphoribosylformylglycinamidine synthase activity"/>
    <property type="evidence" value="ECO:0007669"/>
    <property type="project" value="UniProtKB-UniRule"/>
</dbReference>
<dbReference type="EMBL" id="JXDF01000029">
    <property type="protein sequence ID" value="KPN79903.1"/>
    <property type="molecule type" value="Genomic_DNA"/>
</dbReference>
<dbReference type="PANTHER" id="PTHR34696">
    <property type="entry name" value="PHOSPHORIBOSYLFORMYLGLYCINAMIDINE SYNTHASE SUBUNIT PURS"/>
    <property type="match status" value="1"/>
</dbReference>
<evidence type="ECO:0000256" key="2">
    <source>
        <dbReference type="ARBA" id="ARBA00022598"/>
    </source>
</evidence>
<dbReference type="Pfam" id="PF02700">
    <property type="entry name" value="PurS"/>
    <property type="match status" value="1"/>
</dbReference>
<keyword evidence="2 6" id="KW-0436">Ligase</keyword>
<keyword evidence="4 6" id="KW-0658">Purine biosynthesis</keyword>
<sequence>MYLAQIYVHHKASILDPQGEAVLNALQRLGYDKVDSVKQGKYFEVNIQADSEDEASKVVNDIAKDLLVNHNMESFEFDLKEVAK</sequence>
<reference evidence="7 8" key="1">
    <citation type="journal article" date="2015" name="Genome Biol. Evol.">
        <title>Functionally Structured Genomes in Lactobacillus kunkeei Colonizing the Honey Crop and Food Products of Honeybees and Stingless Bees.</title>
        <authorList>
            <person name="Tamarit D."/>
            <person name="Ellegaard K.M."/>
            <person name="Wikander J."/>
            <person name="Olofsson T."/>
            <person name="Vasquez A."/>
            <person name="Andersson S.G."/>
        </authorList>
    </citation>
    <scope>NUCLEOTIDE SEQUENCE [LARGE SCALE GENOMIC DNA]</scope>
    <source>
        <strain evidence="7 8">LMbo</strain>
    </source>
</reference>
<evidence type="ECO:0000256" key="5">
    <source>
        <dbReference type="ARBA" id="ARBA00022840"/>
    </source>
</evidence>
<dbReference type="InterPro" id="IPR036604">
    <property type="entry name" value="PurS-like_sf"/>
</dbReference>
<dbReference type="Proteomes" id="UP000050269">
    <property type="component" value="Unassembled WGS sequence"/>
</dbReference>
<dbReference type="PANTHER" id="PTHR34696:SF1">
    <property type="entry name" value="PHOSPHORIBOSYLFORMYLGLYCINAMIDINE SYNTHASE SUBUNIT PURS"/>
    <property type="match status" value="1"/>
</dbReference>
<dbReference type="GO" id="GO:0005524">
    <property type="term" value="F:ATP binding"/>
    <property type="evidence" value="ECO:0007669"/>
    <property type="project" value="UniProtKB-UniRule"/>
</dbReference>
<dbReference type="GO" id="GO:0006189">
    <property type="term" value="P:'de novo' IMP biosynthetic process"/>
    <property type="evidence" value="ECO:0007669"/>
    <property type="project" value="UniProtKB-UniRule"/>
</dbReference>
<evidence type="ECO:0000256" key="3">
    <source>
        <dbReference type="ARBA" id="ARBA00022741"/>
    </source>
</evidence>
<accession>A0A0C3A0S7</accession>
<name>A0A0C3A0S7_9LACO</name>